<evidence type="ECO:0000313" key="3">
    <source>
        <dbReference type="Proteomes" id="UP000049685"/>
    </source>
</evidence>
<sequence>MFKKIKQLFICLLSISMIIIFSSSNSYASLLIGGDEFEIISEDMLQKYPSGSDRPYFSLVEVMTKLSGIKSDDKKENTFQYIISANNKKDIITFNKNTFQINVNGKLLKDKYYEKDNKIYAPYSIFEKMNTSTAIESGLMDKFIVNSSAPKYNDVSVYNLGKDKYVLPDNVYNILEEGNPSNYISYNNNGSITVPEGKKLPLVIFLHGSYQGDGLSTYFDVGFSSNMKSLAKEKFVSLGLNLTPIYYLDSSDSDNISLNNTQKDLFSKILKQHVKSLLNSVNNGGKSTYGFDMKDKIDFNNVILVGHSRGGQNLFLANKILKEMGLNIKGNISIAPANYWQDFNNYDDIPTGIILPQLDGDVITLDGRNIFDKIRLQKRSSDLQLLYLYSANHNNFNSTIFGEDNSFVDSKGNTLKKPMSIKEQQNFSSKYIVNFAKSCIEKGSLSGIMPSEDGTLYNQKVLMSFVKGKSKVLFDSSSDSNSKMISGSFKKFIASTDDKKNTAGNVRLPGISDNYPLISLEFKNTSDKVDFKLPETNDFTKFDTISFEIMQDSTSPINKGKNQMLDITLTDKNGKFHTISTPKDTYSLQYQPGKMTSIALRDEHAKTMYSNITPLSTLMIPLSEFNNKVDLSKISAVEISPSKSTGQGSFMLQSMYLSSINNDSKTKSLNLNSVIIYVLAFAISFTILFILTKKIINHKTN</sequence>
<keyword evidence="1" id="KW-0472">Membrane</keyword>
<evidence type="ECO:0000256" key="1">
    <source>
        <dbReference type="SAM" id="Phobius"/>
    </source>
</evidence>
<dbReference type="Gene3D" id="3.40.50.1820">
    <property type="entry name" value="alpha/beta hydrolase"/>
    <property type="match status" value="1"/>
</dbReference>
<reference evidence="3" key="1">
    <citation type="submission" date="2015-01" db="EMBL/GenBank/DDBJ databases">
        <authorList>
            <person name="Aslett A.Martin."/>
            <person name="De Silva Nishadi"/>
        </authorList>
    </citation>
    <scope>NUCLEOTIDE SEQUENCE [LARGE SCALE GENOMIC DNA]</scope>
    <source>
        <strain evidence="3">UMC4404</strain>
    </source>
</reference>
<keyword evidence="1" id="KW-0812">Transmembrane</keyword>
<keyword evidence="1" id="KW-1133">Transmembrane helix</keyword>
<gene>
    <name evidence="2" type="ORF">UMC4404_24361</name>
</gene>
<dbReference type="AlphaFoldDB" id="A0A9P1PAR0"/>
<protein>
    <submittedName>
        <fullName evidence="2">Lipoprotein</fullName>
    </submittedName>
</protein>
<dbReference type="Proteomes" id="UP000049685">
    <property type="component" value="Unassembled WGS sequence"/>
</dbReference>
<comment type="caution">
    <text evidence="2">The sequence shown here is derived from an EMBL/GenBank/DDBJ whole genome shotgun (WGS) entry which is preliminary data.</text>
</comment>
<evidence type="ECO:0000313" key="2">
    <source>
        <dbReference type="EMBL" id="CEO34906.1"/>
    </source>
</evidence>
<dbReference type="InterPro" id="IPR029058">
    <property type="entry name" value="AB_hydrolase_fold"/>
</dbReference>
<dbReference type="SUPFAM" id="SSF53474">
    <property type="entry name" value="alpha/beta-Hydrolases"/>
    <property type="match status" value="1"/>
</dbReference>
<name>A0A9P1PAR0_PARSO</name>
<keyword evidence="2" id="KW-0449">Lipoprotein</keyword>
<dbReference type="EMBL" id="CDNY01000025">
    <property type="protein sequence ID" value="CEO34906.1"/>
    <property type="molecule type" value="Genomic_DNA"/>
</dbReference>
<dbReference type="RefSeq" id="WP_057542328.1">
    <property type="nucleotide sequence ID" value="NZ_CDNV01000022.1"/>
</dbReference>
<proteinExistence type="predicted"/>
<feature type="transmembrane region" description="Helical" evidence="1">
    <location>
        <begin position="674"/>
        <end position="692"/>
    </location>
</feature>
<organism evidence="2 3">
    <name type="scientific">Paraclostridium sordellii</name>
    <name type="common">Clostridium sordellii</name>
    <dbReference type="NCBI Taxonomy" id="1505"/>
    <lineage>
        <taxon>Bacteria</taxon>
        <taxon>Bacillati</taxon>
        <taxon>Bacillota</taxon>
        <taxon>Clostridia</taxon>
        <taxon>Peptostreptococcales</taxon>
        <taxon>Peptostreptococcaceae</taxon>
        <taxon>Paraclostridium</taxon>
    </lineage>
</organism>
<accession>A0A9P1PAR0</accession>